<keyword evidence="1" id="KW-0805">Transcription regulation</keyword>
<dbReference type="PROSITE" id="PS00041">
    <property type="entry name" value="HTH_ARAC_FAMILY_1"/>
    <property type="match status" value="1"/>
</dbReference>
<dbReference type="InterPro" id="IPR013096">
    <property type="entry name" value="Cupin_2"/>
</dbReference>
<dbReference type="Pfam" id="PF07883">
    <property type="entry name" value="Cupin_2"/>
    <property type="match status" value="1"/>
</dbReference>
<dbReference type="GO" id="GO:0003700">
    <property type="term" value="F:DNA-binding transcription factor activity"/>
    <property type="evidence" value="ECO:0007669"/>
    <property type="project" value="InterPro"/>
</dbReference>
<evidence type="ECO:0000313" key="5">
    <source>
        <dbReference type="Proteomes" id="UP000036045"/>
    </source>
</evidence>
<gene>
    <name evidence="4" type="ORF">ABW02_07405</name>
</gene>
<comment type="caution">
    <text evidence="4">The sequence shown here is derived from an EMBL/GenBank/DDBJ whole genome shotgun (WGS) entry which is preliminary data.</text>
</comment>
<dbReference type="Gene3D" id="1.10.10.60">
    <property type="entry name" value="Homeodomain-like"/>
    <property type="match status" value="2"/>
</dbReference>
<evidence type="ECO:0000256" key="3">
    <source>
        <dbReference type="ARBA" id="ARBA00023163"/>
    </source>
</evidence>
<dbReference type="InterPro" id="IPR018060">
    <property type="entry name" value="HTH_AraC"/>
</dbReference>
<keyword evidence="3" id="KW-0804">Transcription</keyword>
<dbReference type="InterPro" id="IPR009057">
    <property type="entry name" value="Homeodomain-like_sf"/>
</dbReference>
<dbReference type="PATRIC" id="fig|1397.4.peg.4173"/>
<dbReference type="GO" id="GO:0043565">
    <property type="term" value="F:sequence-specific DNA binding"/>
    <property type="evidence" value="ECO:0007669"/>
    <property type="project" value="InterPro"/>
</dbReference>
<dbReference type="PANTHER" id="PTHR43280:SF28">
    <property type="entry name" value="HTH-TYPE TRANSCRIPTIONAL ACTIVATOR RHAS"/>
    <property type="match status" value="1"/>
</dbReference>
<evidence type="ECO:0000313" key="4">
    <source>
        <dbReference type="EMBL" id="KLV27327.1"/>
    </source>
</evidence>
<dbReference type="PRINTS" id="PR00032">
    <property type="entry name" value="HTHARAC"/>
</dbReference>
<evidence type="ECO:0000256" key="2">
    <source>
        <dbReference type="ARBA" id="ARBA00023125"/>
    </source>
</evidence>
<dbReference type="Proteomes" id="UP000036045">
    <property type="component" value="Unassembled WGS sequence"/>
</dbReference>
<keyword evidence="2" id="KW-0238">DNA-binding</keyword>
<dbReference type="EMBL" id="LDPH01000004">
    <property type="protein sequence ID" value="KLV27327.1"/>
    <property type="molecule type" value="Genomic_DNA"/>
</dbReference>
<protein>
    <submittedName>
        <fullName evidence="4">Uncharacterized protein</fullName>
    </submittedName>
</protein>
<accession>A0A0J1IMX4</accession>
<dbReference type="SUPFAM" id="SSF46689">
    <property type="entry name" value="Homeodomain-like"/>
    <property type="match status" value="2"/>
</dbReference>
<dbReference type="InterPro" id="IPR014710">
    <property type="entry name" value="RmlC-like_jellyroll"/>
</dbReference>
<sequence length="261" mass="30857">MLYYQSNYFGQNGDFDRISAFNPTNLPHFHRSLELVMVDEGTLELTIQDKSYTLHEGENALILSNQIHSLQSNQKNHSWIYVFSPELVNQFYQLSKNKDLIHPIFQLQAATREMIKEIFFNNNSSLFAKKGVLYLICAELLNQTSFKEETRRDDYLLHDLLNYIQNHFTEELSLKDLSQKFGYDYSYLSRFFTKILHIPFVDFVNGHRVTLASQLLKTTDSKITEIADMVGYRNIRSFNRNFEKIMNTTPSNYRKIYMESY</sequence>
<name>A0A0J1IMX4_NIACI</name>
<dbReference type="InterPro" id="IPR018062">
    <property type="entry name" value="HTH_AraC-typ_CS"/>
</dbReference>
<reference evidence="4 5" key="1">
    <citation type="submission" date="2015-05" db="EMBL/GenBank/DDBJ databases">
        <title>Whole genome sequence and identification of bacterial endophytes from Costus igneus.</title>
        <authorList>
            <person name="Lee Y.P."/>
            <person name="Gan H.M."/>
            <person name="Eng W."/>
            <person name="Wheatley M.S."/>
            <person name="Caraballo A."/>
            <person name="Polter S."/>
            <person name="Savka M.A."/>
            <person name="Hudson A.O."/>
        </authorList>
    </citation>
    <scope>NUCLEOTIDE SEQUENCE [LARGE SCALE GENOMIC DNA]</scope>
    <source>
        <strain evidence="4 5">RIT379</strain>
    </source>
</reference>
<dbReference type="SMART" id="SM00342">
    <property type="entry name" value="HTH_ARAC"/>
    <property type="match status" value="1"/>
</dbReference>
<dbReference type="PROSITE" id="PS01124">
    <property type="entry name" value="HTH_ARAC_FAMILY_2"/>
    <property type="match status" value="1"/>
</dbReference>
<proteinExistence type="predicted"/>
<dbReference type="InterPro" id="IPR020449">
    <property type="entry name" value="Tscrpt_reg_AraC-type_HTH"/>
</dbReference>
<keyword evidence="5" id="KW-1185">Reference proteome</keyword>
<dbReference type="OrthoDB" id="9807321at2"/>
<evidence type="ECO:0000256" key="1">
    <source>
        <dbReference type="ARBA" id="ARBA00023015"/>
    </source>
</evidence>
<dbReference type="SUPFAM" id="SSF51215">
    <property type="entry name" value="Regulatory protein AraC"/>
    <property type="match status" value="1"/>
</dbReference>
<dbReference type="AlphaFoldDB" id="A0A0J1IMX4"/>
<dbReference type="Pfam" id="PF12833">
    <property type="entry name" value="HTH_18"/>
    <property type="match status" value="1"/>
</dbReference>
<dbReference type="GeneID" id="56350468"/>
<dbReference type="Gene3D" id="2.60.120.10">
    <property type="entry name" value="Jelly Rolls"/>
    <property type="match status" value="1"/>
</dbReference>
<dbReference type="PANTHER" id="PTHR43280">
    <property type="entry name" value="ARAC-FAMILY TRANSCRIPTIONAL REGULATOR"/>
    <property type="match status" value="1"/>
</dbReference>
<dbReference type="InterPro" id="IPR037923">
    <property type="entry name" value="HTH-like"/>
</dbReference>
<dbReference type="RefSeq" id="WP_047941304.1">
    <property type="nucleotide sequence ID" value="NZ_CP053989.1"/>
</dbReference>
<organism evidence="4 5">
    <name type="scientific">Niallia circulans</name>
    <name type="common">Bacillus circulans</name>
    <dbReference type="NCBI Taxonomy" id="1397"/>
    <lineage>
        <taxon>Bacteria</taxon>
        <taxon>Bacillati</taxon>
        <taxon>Bacillota</taxon>
        <taxon>Bacilli</taxon>
        <taxon>Bacillales</taxon>
        <taxon>Bacillaceae</taxon>
        <taxon>Niallia</taxon>
    </lineage>
</organism>